<evidence type="ECO:0000313" key="6">
    <source>
        <dbReference type="EMBL" id="CAK9438744.1"/>
    </source>
</evidence>
<evidence type="ECO:0000256" key="3">
    <source>
        <dbReference type="ARBA" id="ARBA00022801"/>
    </source>
</evidence>
<dbReference type="PANTHER" id="PTHR12792">
    <property type="entry name" value="EXTRA SPINDLE POLES 1-RELATED"/>
    <property type="match status" value="1"/>
</dbReference>
<keyword evidence="4" id="KW-0159">Chromosome partition</keyword>
<gene>
    <name evidence="6" type="ORF">LODBEIA_P29680</name>
</gene>
<protein>
    <recommendedName>
        <fullName evidence="2">separase</fullName>
        <ecNumber evidence="2">3.4.22.49</ecNumber>
    </recommendedName>
</protein>
<evidence type="ECO:0000313" key="7">
    <source>
        <dbReference type="Proteomes" id="UP001497383"/>
    </source>
</evidence>
<dbReference type="PROSITE" id="PS51700">
    <property type="entry name" value="SEPARIN"/>
    <property type="match status" value="1"/>
</dbReference>
<dbReference type="EMBL" id="OZ022407">
    <property type="protein sequence ID" value="CAK9438744.1"/>
    <property type="molecule type" value="Genomic_DNA"/>
</dbReference>
<organism evidence="6 7">
    <name type="scientific">Lodderomyces beijingensis</name>
    <dbReference type="NCBI Taxonomy" id="1775926"/>
    <lineage>
        <taxon>Eukaryota</taxon>
        <taxon>Fungi</taxon>
        <taxon>Dikarya</taxon>
        <taxon>Ascomycota</taxon>
        <taxon>Saccharomycotina</taxon>
        <taxon>Pichiomycetes</taxon>
        <taxon>Debaryomycetaceae</taxon>
        <taxon>Candida/Lodderomyces clade</taxon>
        <taxon>Lodderomyces</taxon>
    </lineage>
</organism>
<evidence type="ECO:0000256" key="4">
    <source>
        <dbReference type="ARBA" id="ARBA00022829"/>
    </source>
</evidence>
<comment type="catalytic activity">
    <reaction evidence="1">
        <text>All bonds known to be hydrolyzed by this endopeptidase have arginine in P1 and an acidic residue in P4. P6 is often occupied by an acidic residue or by a hydroxy-amino-acid residue, the phosphorylation of which enhances cleavage.</text>
        <dbReference type="EC" id="3.4.22.49"/>
    </reaction>
</comment>
<dbReference type="RefSeq" id="XP_066829906.1">
    <property type="nucleotide sequence ID" value="XM_066973025.1"/>
</dbReference>
<dbReference type="Proteomes" id="UP001497383">
    <property type="component" value="Chromosome 3"/>
</dbReference>
<reference evidence="6 7" key="1">
    <citation type="submission" date="2024-03" db="EMBL/GenBank/DDBJ databases">
        <authorList>
            <person name="Brejova B."/>
        </authorList>
    </citation>
    <scope>NUCLEOTIDE SEQUENCE [LARGE SCALE GENOMIC DNA]</scope>
    <source>
        <strain evidence="6 7">CBS 14171</strain>
    </source>
</reference>
<proteinExistence type="predicted"/>
<keyword evidence="3" id="KW-0378">Hydrolase</keyword>
<dbReference type="Pfam" id="PF03568">
    <property type="entry name" value="Separin_C"/>
    <property type="match status" value="1"/>
</dbReference>
<keyword evidence="7" id="KW-1185">Reference proteome</keyword>
<dbReference type="PANTHER" id="PTHR12792:SF0">
    <property type="entry name" value="SEPARIN"/>
    <property type="match status" value="1"/>
</dbReference>
<evidence type="ECO:0000256" key="1">
    <source>
        <dbReference type="ARBA" id="ARBA00000451"/>
    </source>
</evidence>
<dbReference type="InterPro" id="IPR005314">
    <property type="entry name" value="Peptidase_C50"/>
</dbReference>
<evidence type="ECO:0000256" key="2">
    <source>
        <dbReference type="ARBA" id="ARBA00012489"/>
    </source>
</evidence>
<evidence type="ECO:0000259" key="5">
    <source>
        <dbReference type="PROSITE" id="PS51700"/>
    </source>
</evidence>
<dbReference type="InterPro" id="IPR030397">
    <property type="entry name" value="SEPARIN_core_dom"/>
</dbReference>
<sequence>MDQLDRTLKCYLRAHSATPLSPKKDSNLPALDVKSLEAATIYSLQEQLALVNAGNGESSQSVQKYASSIQSKLEFLYMIYSKNQVNWLNTLKKHQVFIVRLFEGRHHDAIQTQLEYTFAHILKHLGLPVDKCDAISLLRGVPYVQCDAEVCQTISAFHFFILQWLVHSISKKGVPKDSGDDDGEGDDEKKISLLKHVPSAFLTKSNMRQWMAASGGGKDDKYTKNCIKLIKAFVKICNSLDNDDLQSTILCLKTRLLEFTSVQEDLSNLKVLPGITTKDNSDISNPARDEAVTSSSTDLVAGGADIFSKLDVNIVLINDDTFIAQFTDIAWNFKTVGQFIQTFRKSIDSISLTKLHLTILDHITIYANDNLSPSLVPSLKQLFTIFESFNQRKRMRNVSNLLFSLGKKTQDIDLMESAIEYEFAIIKKDPTSTNFEYFLNKIKMVKHVNKAIFTSLLKACQVHPGYQLHIQQICLLIMTNLHVLAFINDIEQGFKKKFVYGIFRHTKSQKGRDYLSLCNLMSKTFDFVNAESNVDPDMDMDTGSDLNMNHSIRLSLVDDKMYSSSPRSAFVEICHELTHGPTWEQTLLVKCFPTLQAWNPSNASQIEHDHALKTLTRLRHHGLSDYTFKLVQSWLAKNVKGQFKLQLCFEMCHACERLNLQTQWSEAITTIQQEIRSTKNIINLNEIAAYKIQQITLLIAGNSFGLAREKFAVLLKTIKSRPEYDIHSHSRNLPIVEKLQNFLALSRLQLVAAKLSQSPVDAYTSLKTSLQLVSSITKRCADYPTKGTVEDLQLDCAHLSFEIYNAAIENLIDLGLSQNIVIYLNEWSKSNDEVDLPIVNQVNRLKIGIYAHLSGSAQFQSHLDMVNEQVRNNKTVQDYLAVANLVTVATHDVAGLEKKNQQQQQQRFHDNDGQVFDDRKFRYLDIASTAAAKTCKNDLSQFKTMPDIDSCIEKLKDHKNNAKEPRYVSIFPAISEVTEVSTSPVPQDVFDSLVRHKDHLLKTLANRCLSVPERRKGTCCLSSGVHLMSLVGAYRGKELLQKVYFLEDELRTLPFRNQKEIYCAEEKGFIPKLPTQQKQTNDEFDLGYEEFKQDLKTNIPPRWKIVTLDVCDHTGDLLLSSYTRDKKPTYVRLSLTRFKEREGVSVFDFNSMKSEFNAILCDNRKSTKSSTTSQVKTIGDRKKWWKMRFILDNNLRELCQHVEKYWFGGFKGIFCERDGMLFTKFKEELVKILETSISKTINRGIVLTDFIYERFYSLVEYDRACVDDLLSYIISIISFHVEISLETIRFEKLHASIKQLIEKYASFQSADTSHVVLVPSSRCAFFPWESMDILRNKSVTRMPSVAHLLQALKCNAAITANDAYYLINPGGDLHNSENRFKPMVQKMPTWRGLVGTKPDPSRIIQDILDARLYLYIGHGGSDQYFKMSALMKQTRGSQKQHQSLPPSFLIGCSSGAIQDQGKLEPWGSIFSWLNCGSPLIFANLWDVTDKDIDALTITMMDQWGLFSIGQREPAHQRENIADAVARARSVCNLKYLNGAAPVLYGLPLPLSESS</sequence>
<feature type="domain" description="Peptidase C50" evidence="5">
    <location>
        <begin position="1360"/>
        <end position="1463"/>
    </location>
</feature>
<accession>A0ABP0ZKS1</accession>
<dbReference type="GeneID" id="92208164"/>
<name>A0ABP0ZKS1_9ASCO</name>
<dbReference type="EC" id="3.4.22.49" evidence="2"/>